<protein>
    <recommendedName>
        <fullName evidence="3">glucose-1-phosphate thymidylyltransferase</fullName>
        <ecNumber evidence="3">2.7.7.24</ecNumber>
    </recommendedName>
</protein>
<dbReference type="PANTHER" id="PTHR43532:SF1">
    <property type="entry name" value="GLUCOSE-1-PHOSPHATE THYMIDYLYLTRANSFERASE 1"/>
    <property type="match status" value="1"/>
</dbReference>
<dbReference type="EMBL" id="NJBO01000022">
    <property type="protein sequence ID" value="TKJ39878.1"/>
    <property type="molecule type" value="Genomic_DNA"/>
</dbReference>
<keyword evidence="5" id="KW-0548">Nucleotidyltransferase</keyword>
<comment type="caution">
    <text evidence="10">The sequence shown here is derived from an EMBL/GenBank/DDBJ whole genome shotgun (WGS) entry which is preliminary data.</text>
</comment>
<evidence type="ECO:0000256" key="2">
    <source>
        <dbReference type="ARBA" id="ARBA00010480"/>
    </source>
</evidence>
<keyword evidence="6" id="KW-0479">Metal-binding</keyword>
<evidence type="ECO:0000256" key="8">
    <source>
        <dbReference type="ARBA" id="ARBA00049336"/>
    </source>
</evidence>
<evidence type="ECO:0000259" key="9">
    <source>
        <dbReference type="Pfam" id="PF00483"/>
    </source>
</evidence>
<dbReference type="AlphaFoldDB" id="A0A532UY60"/>
<evidence type="ECO:0000256" key="1">
    <source>
        <dbReference type="ARBA" id="ARBA00001946"/>
    </source>
</evidence>
<comment type="catalytic activity">
    <reaction evidence="8">
        <text>dTTP + alpha-D-glucose 1-phosphate + H(+) = dTDP-alpha-D-glucose + diphosphate</text>
        <dbReference type="Rhea" id="RHEA:15225"/>
        <dbReference type="ChEBI" id="CHEBI:15378"/>
        <dbReference type="ChEBI" id="CHEBI:33019"/>
        <dbReference type="ChEBI" id="CHEBI:37568"/>
        <dbReference type="ChEBI" id="CHEBI:57477"/>
        <dbReference type="ChEBI" id="CHEBI:58601"/>
        <dbReference type="EC" id="2.7.7.24"/>
    </reaction>
</comment>
<dbReference type="PANTHER" id="PTHR43532">
    <property type="entry name" value="GLUCOSE-1-PHOSPHATE THYMIDYLYLTRANSFERASE"/>
    <property type="match status" value="1"/>
</dbReference>
<evidence type="ECO:0000313" key="10">
    <source>
        <dbReference type="EMBL" id="TKJ39878.1"/>
    </source>
</evidence>
<dbReference type="Pfam" id="PF00483">
    <property type="entry name" value="NTP_transferase"/>
    <property type="match status" value="1"/>
</dbReference>
<dbReference type="SUPFAM" id="SSF53448">
    <property type="entry name" value="Nucleotide-diphospho-sugar transferases"/>
    <property type="match status" value="1"/>
</dbReference>
<proteinExistence type="inferred from homology"/>
<dbReference type="InterPro" id="IPR005835">
    <property type="entry name" value="NTP_transferase_dom"/>
</dbReference>
<evidence type="ECO:0000256" key="4">
    <source>
        <dbReference type="ARBA" id="ARBA00022679"/>
    </source>
</evidence>
<accession>A0A532UY60</accession>
<comment type="cofactor">
    <cofactor evidence="1">
        <name>Mg(2+)</name>
        <dbReference type="ChEBI" id="CHEBI:18420"/>
    </cofactor>
</comment>
<keyword evidence="7" id="KW-0460">Magnesium</keyword>
<feature type="domain" description="Nucleotidyl transferase" evidence="9">
    <location>
        <begin position="5"/>
        <end position="238"/>
    </location>
</feature>
<dbReference type="EC" id="2.7.7.24" evidence="3"/>
<comment type="similarity">
    <text evidence="2">Belongs to the glucose-1-phosphate thymidylyltransferase family.</text>
</comment>
<keyword evidence="4" id="KW-0808">Transferase</keyword>
<organism evidence="10 11">
    <name type="scientific">candidate division TA06 bacterium B3_TA06</name>
    <dbReference type="NCBI Taxonomy" id="2012487"/>
    <lineage>
        <taxon>Bacteria</taxon>
        <taxon>Bacteria division TA06</taxon>
    </lineage>
</organism>
<gene>
    <name evidence="10" type="ORF">CEE36_10125</name>
</gene>
<keyword evidence="10" id="KW-0946">Virion</keyword>
<evidence type="ECO:0000256" key="6">
    <source>
        <dbReference type="ARBA" id="ARBA00022723"/>
    </source>
</evidence>
<dbReference type="Proteomes" id="UP000317778">
    <property type="component" value="Unassembled WGS sequence"/>
</dbReference>
<dbReference type="GO" id="GO:0046872">
    <property type="term" value="F:metal ion binding"/>
    <property type="evidence" value="ECO:0007669"/>
    <property type="project" value="UniProtKB-KW"/>
</dbReference>
<dbReference type="InterPro" id="IPR005907">
    <property type="entry name" value="G1P_thy_trans_s"/>
</dbReference>
<keyword evidence="10" id="KW-0167">Capsid protein</keyword>
<dbReference type="InterPro" id="IPR029044">
    <property type="entry name" value="Nucleotide-diphossugar_trans"/>
</dbReference>
<evidence type="ECO:0000313" key="11">
    <source>
        <dbReference type="Proteomes" id="UP000317778"/>
    </source>
</evidence>
<name>A0A532UY60_UNCT6</name>
<evidence type="ECO:0000256" key="7">
    <source>
        <dbReference type="ARBA" id="ARBA00022842"/>
    </source>
</evidence>
<evidence type="ECO:0000256" key="3">
    <source>
        <dbReference type="ARBA" id="ARBA00012461"/>
    </source>
</evidence>
<evidence type="ECO:0000256" key="5">
    <source>
        <dbReference type="ARBA" id="ARBA00022695"/>
    </source>
</evidence>
<reference evidence="10 11" key="1">
    <citation type="submission" date="2017-06" db="EMBL/GenBank/DDBJ databases">
        <title>Novel microbial phyla capable of carbon fixation and sulfur reduction in deep-sea sediments.</title>
        <authorList>
            <person name="Huang J."/>
            <person name="Baker B."/>
            <person name="Wang Y."/>
        </authorList>
    </citation>
    <scope>NUCLEOTIDE SEQUENCE [LARGE SCALE GENOMIC DNA]</scope>
    <source>
        <strain evidence="10">B3_TA06</strain>
    </source>
</reference>
<dbReference type="GO" id="GO:0008879">
    <property type="term" value="F:glucose-1-phosphate thymidylyltransferase activity"/>
    <property type="evidence" value="ECO:0007669"/>
    <property type="project" value="UniProtKB-EC"/>
</dbReference>
<sequence>MKLRKGVILAGGMGTRLAPLTQVTNKHLLPVYDRPMVTYPIEKMVQAGIEEILLVTGGEFAGDFLRLLGNGKSLGIKRLHYTYQEGHGGIAEALSLAEDFADSKPILVILGDNIFNASILPFVKKYNSQGTGAMILLKEVADAHRFGAATVEGDRIVKITEKPAKPESNLAVTGIYFYDKRVFEIIKGLSPSVRNELEITDVNNTYISCDQMRWAKLTGWWSDAGTFESLYRATELVRKSRLSAKGEKGRRTEGEREEGA</sequence>
<dbReference type="Gene3D" id="3.90.550.10">
    <property type="entry name" value="Spore Coat Polysaccharide Biosynthesis Protein SpsA, Chain A"/>
    <property type="match status" value="1"/>
</dbReference>